<name>A0A1H8JGA0_9RHOB</name>
<dbReference type="EMBL" id="FOCO01000025">
    <property type="protein sequence ID" value="SEN79247.1"/>
    <property type="molecule type" value="Genomic_DNA"/>
</dbReference>
<organism evidence="1 2">
    <name type="scientific">Pseudorhodobacter antarcticus</name>
    <dbReference type="NCBI Taxonomy" id="1077947"/>
    <lineage>
        <taxon>Bacteria</taxon>
        <taxon>Pseudomonadati</taxon>
        <taxon>Pseudomonadota</taxon>
        <taxon>Alphaproteobacteria</taxon>
        <taxon>Rhodobacterales</taxon>
        <taxon>Paracoccaceae</taxon>
        <taxon>Pseudorhodobacter</taxon>
    </lineage>
</organism>
<evidence type="ECO:0000313" key="2">
    <source>
        <dbReference type="Proteomes" id="UP000183002"/>
    </source>
</evidence>
<dbReference type="RefSeq" id="WP_269430800.1">
    <property type="nucleotide sequence ID" value="NZ_FOCO01000025.1"/>
</dbReference>
<evidence type="ECO:0000313" key="1">
    <source>
        <dbReference type="EMBL" id="SEN79247.1"/>
    </source>
</evidence>
<accession>A0A1H8JGA0</accession>
<dbReference type="AlphaFoldDB" id="A0A1H8JGA0"/>
<sequence>MNTAKPTPAQAAALAVLEQAYAYYTAQSDARADVTEYCEYLRAA</sequence>
<dbReference type="STRING" id="1077947.SAMN05216227_102510"/>
<reference evidence="1 2" key="1">
    <citation type="submission" date="2016-10" db="EMBL/GenBank/DDBJ databases">
        <authorList>
            <person name="de Groot N.N."/>
        </authorList>
    </citation>
    <scope>NUCLEOTIDE SEQUENCE [LARGE SCALE GENOMIC DNA]</scope>
    <source>
        <strain evidence="1 2">CGMCC 1.10836</strain>
    </source>
</reference>
<dbReference type="Proteomes" id="UP000183002">
    <property type="component" value="Unassembled WGS sequence"/>
</dbReference>
<proteinExistence type="predicted"/>
<protein>
    <submittedName>
        <fullName evidence="1">Uncharacterized protein</fullName>
    </submittedName>
</protein>
<gene>
    <name evidence="1" type="ORF">SAMN05216227_102510</name>
</gene>
<keyword evidence="2" id="KW-1185">Reference proteome</keyword>